<evidence type="ECO:0000256" key="10">
    <source>
        <dbReference type="HAMAP-Rule" id="MF_00185"/>
    </source>
</evidence>
<protein>
    <recommendedName>
        <fullName evidence="10">tRNA dimethylallyltransferase</fullName>
        <ecNumber evidence="10">2.5.1.75</ecNumber>
    </recommendedName>
    <alternativeName>
        <fullName evidence="10">Dimethylallyl diphosphate:tRNA dimethylallyltransferase</fullName>
        <shortName evidence="10">DMAPP:tRNA dimethylallyltransferase</shortName>
        <shortName evidence="10">DMATase</shortName>
    </alternativeName>
    <alternativeName>
        <fullName evidence="10">Isopentenyl-diphosphate:tRNA isopentenyltransferase</fullName>
        <shortName evidence="10">IPP transferase</shortName>
        <shortName evidence="10">IPPT</shortName>
        <shortName evidence="10">IPTase</shortName>
    </alternativeName>
</protein>
<evidence type="ECO:0000256" key="11">
    <source>
        <dbReference type="RuleBase" id="RU003783"/>
    </source>
</evidence>
<evidence type="ECO:0000313" key="15">
    <source>
        <dbReference type="Proteomes" id="UP000275281"/>
    </source>
</evidence>
<dbReference type="SUPFAM" id="SSF52540">
    <property type="entry name" value="P-loop containing nucleoside triphosphate hydrolases"/>
    <property type="match status" value="1"/>
</dbReference>
<keyword evidence="5 10" id="KW-0819">tRNA processing</keyword>
<reference evidence="14 15" key="1">
    <citation type="submission" date="2018-11" db="EMBL/GenBank/DDBJ databases">
        <authorList>
            <person name="Ye M.-Q."/>
            <person name="Du Z.-J."/>
        </authorList>
    </citation>
    <scope>NUCLEOTIDE SEQUENCE [LARGE SCALE GENOMIC DNA]</scope>
    <source>
        <strain evidence="14 15">U0105</strain>
    </source>
</reference>
<comment type="function">
    <text evidence="2 10 12">Catalyzes the transfer of a dimethylallyl group onto the adenine at position 37 in tRNAs that read codons beginning with uridine, leading to the formation of N6-(dimethylallyl)adenosine (i(6)A).</text>
</comment>
<dbReference type="RefSeq" id="WP_124028803.1">
    <property type="nucleotide sequence ID" value="NZ_JBHRSN010000014.1"/>
</dbReference>
<feature type="site" description="Interaction with substrate tRNA" evidence="10">
    <location>
        <position position="125"/>
    </location>
</feature>
<comment type="catalytic activity">
    <reaction evidence="9 10 11">
        <text>adenosine(37) in tRNA + dimethylallyl diphosphate = N(6)-dimethylallyladenosine(37) in tRNA + diphosphate</text>
        <dbReference type="Rhea" id="RHEA:26482"/>
        <dbReference type="Rhea" id="RHEA-COMP:10162"/>
        <dbReference type="Rhea" id="RHEA-COMP:10375"/>
        <dbReference type="ChEBI" id="CHEBI:33019"/>
        <dbReference type="ChEBI" id="CHEBI:57623"/>
        <dbReference type="ChEBI" id="CHEBI:74411"/>
        <dbReference type="ChEBI" id="CHEBI:74415"/>
        <dbReference type="EC" id="2.5.1.75"/>
    </reaction>
</comment>
<name>A0A3N5XZ19_9ALTE</name>
<evidence type="ECO:0000256" key="13">
    <source>
        <dbReference type="RuleBase" id="RU003785"/>
    </source>
</evidence>
<feature type="region of interest" description="Interaction with substrate tRNA" evidence="10">
    <location>
        <begin position="37"/>
        <end position="40"/>
    </location>
</feature>
<comment type="caution">
    <text evidence="14">The sequence shown here is derived from an EMBL/GenBank/DDBJ whole genome shotgun (WGS) entry which is preliminary data.</text>
</comment>
<gene>
    <name evidence="10 14" type="primary">miaA</name>
    <name evidence="14" type="ORF">DRW07_15215</name>
</gene>
<dbReference type="EMBL" id="RPOK01000005">
    <property type="protein sequence ID" value="RPJ65256.1"/>
    <property type="molecule type" value="Genomic_DNA"/>
</dbReference>
<evidence type="ECO:0000256" key="3">
    <source>
        <dbReference type="ARBA" id="ARBA00005842"/>
    </source>
</evidence>
<keyword evidence="6 10" id="KW-0547">Nucleotide-binding</keyword>
<dbReference type="AlphaFoldDB" id="A0A3N5XZ19"/>
<keyword evidence="4 10" id="KW-0808">Transferase</keyword>
<dbReference type="GO" id="GO:0052381">
    <property type="term" value="F:tRNA dimethylallyltransferase activity"/>
    <property type="evidence" value="ECO:0007669"/>
    <property type="project" value="UniProtKB-UniRule"/>
</dbReference>
<comment type="similarity">
    <text evidence="3 10 13">Belongs to the IPP transferase family.</text>
</comment>
<comment type="caution">
    <text evidence="10">Lacks conserved residue(s) required for the propagation of feature annotation.</text>
</comment>
<dbReference type="Gene3D" id="1.10.20.140">
    <property type="match status" value="1"/>
</dbReference>
<evidence type="ECO:0000256" key="8">
    <source>
        <dbReference type="ARBA" id="ARBA00022842"/>
    </source>
</evidence>
<dbReference type="GO" id="GO:0005524">
    <property type="term" value="F:ATP binding"/>
    <property type="evidence" value="ECO:0007669"/>
    <property type="project" value="UniProtKB-UniRule"/>
</dbReference>
<comment type="subunit">
    <text evidence="10">Monomer.</text>
</comment>
<dbReference type="Proteomes" id="UP000275281">
    <property type="component" value="Unassembled WGS sequence"/>
</dbReference>
<comment type="cofactor">
    <cofactor evidence="1 10">
        <name>Mg(2+)</name>
        <dbReference type="ChEBI" id="CHEBI:18420"/>
    </cofactor>
</comment>
<dbReference type="GO" id="GO:0006400">
    <property type="term" value="P:tRNA modification"/>
    <property type="evidence" value="ECO:0007669"/>
    <property type="project" value="TreeGrafter"/>
</dbReference>
<dbReference type="Gene3D" id="3.40.50.300">
    <property type="entry name" value="P-loop containing nucleotide triphosphate hydrolases"/>
    <property type="match status" value="1"/>
</dbReference>
<dbReference type="InterPro" id="IPR018022">
    <property type="entry name" value="IPT"/>
</dbReference>
<dbReference type="FunFam" id="1.10.20.140:FF:000001">
    <property type="entry name" value="tRNA dimethylallyltransferase"/>
    <property type="match status" value="1"/>
</dbReference>
<accession>A0A3N5XZ19</accession>
<evidence type="ECO:0000256" key="4">
    <source>
        <dbReference type="ARBA" id="ARBA00022679"/>
    </source>
</evidence>
<dbReference type="Pfam" id="PF01715">
    <property type="entry name" value="IPPT"/>
    <property type="match status" value="1"/>
</dbReference>
<evidence type="ECO:0000256" key="1">
    <source>
        <dbReference type="ARBA" id="ARBA00001946"/>
    </source>
</evidence>
<feature type="site" description="Interaction with substrate tRNA" evidence="10">
    <location>
        <position position="103"/>
    </location>
</feature>
<evidence type="ECO:0000313" key="14">
    <source>
        <dbReference type="EMBL" id="RPJ65256.1"/>
    </source>
</evidence>
<dbReference type="OrthoDB" id="9776390at2"/>
<dbReference type="PANTHER" id="PTHR11088">
    <property type="entry name" value="TRNA DIMETHYLALLYLTRANSFERASE"/>
    <property type="match status" value="1"/>
</dbReference>
<keyword evidence="7 10" id="KW-0067">ATP-binding</keyword>
<sequence length="307" mass="34532">MKKTLPVVALMGPTASGKTGLAIELAKHLDGEVVSVDSALIYRGMDIGTAKPTEEERDGVPHWLIDTHDPSESYSVSAFFDDAIAKVSEIQDRGKVPLLTGGTMMYFNALVNGIAALPAANQAIREQIEAEAVELGWQALHTRLSEIDPICAEKIHPNDPQRLIRALEVYLSSGKPLSWWQAQPHRKAPFEMIQFAIAPIERSDLHARIAQRFDIMLDNNFVEEVEKLHARPQLHVDLPAIRSVGYRQVWEYLDGVVDYSTMREKGIIATRQLAKRQITWLRGWKSLFWLDTFADDNLKKMLGKITP</sequence>
<dbReference type="NCBIfam" id="TIGR00174">
    <property type="entry name" value="miaA"/>
    <property type="match status" value="1"/>
</dbReference>
<evidence type="ECO:0000256" key="5">
    <source>
        <dbReference type="ARBA" id="ARBA00022694"/>
    </source>
</evidence>
<dbReference type="PANTHER" id="PTHR11088:SF60">
    <property type="entry name" value="TRNA DIMETHYLALLYLTRANSFERASE"/>
    <property type="match status" value="1"/>
</dbReference>
<keyword evidence="15" id="KW-1185">Reference proteome</keyword>
<feature type="binding site" evidence="10">
    <location>
        <begin position="14"/>
        <end position="19"/>
    </location>
    <ligand>
        <name>substrate</name>
    </ligand>
</feature>
<evidence type="ECO:0000256" key="12">
    <source>
        <dbReference type="RuleBase" id="RU003784"/>
    </source>
</evidence>
<evidence type="ECO:0000256" key="9">
    <source>
        <dbReference type="ARBA" id="ARBA00049563"/>
    </source>
</evidence>
<dbReference type="HAMAP" id="MF_00185">
    <property type="entry name" value="IPP_trans"/>
    <property type="match status" value="1"/>
</dbReference>
<evidence type="ECO:0000256" key="2">
    <source>
        <dbReference type="ARBA" id="ARBA00003213"/>
    </source>
</evidence>
<proteinExistence type="inferred from homology"/>
<organism evidence="14 15">
    <name type="scientific">Alteromonas sediminis</name>
    <dbReference type="NCBI Taxonomy" id="2259342"/>
    <lineage>
        <taxon>Bacteria</taxon>
        <taxon>Pseudomonadati</taxon>
        <taxon>Pseudomonadota</taxon>
        <taxon>Gammaproteobacteria</taxon>
        <taxon>Alteromonadales</taxon>
        <taxon>Alteromonadaceae</taxon>
        <taxon>Alteromonas/Salinimonas group</taxon>
        <taxon>Alteromonas</taxon>
    </lineage>
</organism>
<dbReference type="InterPro" id="IPR039657">
    <property type="entry name" value="Dimethylallyltransferase"/>
</dbReference>
<evidence type="ECO:0000256" key="6">
    <source>
        <dbReference type="ARBA" id="ARBA00022741"/>
    </source>
</evidence>
<feature type="binding site" evidence="10">
    <location>
        <begin position="12"/>
        <end position="19"/>
    </location>
    <ligand>
        <name>ATP</name>
        <dbReference type="ChEBI" id="CHEBI:30616"/>
    </ligand>
</feature>
<dbReference type="EC" id="2.5.1.75" evidence="10"/>
<keyword evidence="8 10" id="KW-0460">Magnesium</keyword>
<evidence type="ECO:0000256" key="7">
    <source>
        <dbReference type="ARBA" id="ARBA00022840"/>
    </source>
</evidence>
<feature type="region of interest" description="Interaction with substrate tRNA" evidence="10">
    <location>
        <begin position="275"/>
        <end position="282"/>
    </location>
</feature>
<dbReference type="InterPro" id="IPR027417">
    <property type="entry name" value="P-loop_NTPase"/>
</dbReference>
<feature type="region of interest" description="Interaction with substrate tRNA" evidence="10">
    <location>
        <begin position="161"/>
        <end position="165"/>
    </location>
</feature>